<dbReference type="PANTHER" id="PTHR32063:SF24">
    <property type="entry name" value="CATION EFFLUX SYSTEM (ACRB_ACRD_ACRF FAMILY)"/>
    <property type="match status" value="1"/>
</dbReference>
<organism evidence="9">
    <name type="scientific">Candidatus Berkiella aquae</name>
    <dbReference type="NCBI Taxonomy" id="295108"/>
    <lineage>
        <taxon>Bacteria</taxon>
        <taxon>Pseudomonadati</taxon>
        <taxon>Pseudomonadota</taxon>
        <taxon>Gammaproteobacteria</taxon>
        <taxon>Candidatus Berkiellales</taxon>
        <taxon>Candidatus Berkiellaceae</taxon>
        <taxon>Candidatus Berkiella</taxon>
    </lineage>
</organism>
<reference evidence="10" key="2">
    <citation type="journal article" date="2016" name="Genome Announc.">
        <title>Draft Genome Sequences of Two Novel Amoeba-Resistant Intranuclear Bacteria, 'Candidatus Berkiella cookevillensis' and 'Candidatus Berkiella aquae'.</title>
        <authorList>
            <person name="Mehari Y.T."/>
            <person name="Arivett B.A."/>
            <person name="Farone A.L."/>
            <person name="Gunderson J.H."/>
            <person name="Farone M.B."/>
        </authorList>
    </citation>
    <scope>NUCLEOTIDE SEQUENCE</scope>
    <source>
        <strain evidence="10">HT99</strain>
    </source>
</reference>
<evidence type="ECO:0000256" key="1">
    <source>
        <dbReference type="ARBA" id="ARBA00004651"/>
    </source>
</evidence>
<dbReference type="PANTHER" id="PTHR32063">
    <property type="match status" value="1"/>
</dbReference>
<dbReference type="STRING" id="295108.HT99x_02830"/>
<accession>A0A0Q9YT26</accession>
<evidence type="ECO:0000256" key="5">
    <source>
        <dbReference type="ARBA" id="ARBA00022692"/>
    </source>
</evidence>
<evidence type="ECO:0000256" key="4">
    <source>
        <dbReference type="ARBA" id="ARBA00022475"/>
    </source>
</evidence>
<feature type="transmembrane region" description="Helical" evidence="8">
    <location>
        <begin position="977"/>
        <end position="998"/>
    </location>
</feature>
<keyword evidence="11" id="KW-1185">Reference proteome</keyword>
<keyword evidence="6 8" id="KW-1133">Transmembrane helix</keyword>
<feature type="transmembrane region" description="Helical" evidence="8">
    <location>
        <begin position="453"/>
        <end position="472"/>
    </location>
</feature>
<dbReference type="SUPFAM" id="SSF82866">
    <property type="entry name" value="Multidrug efflux transporter AcrB transmembrane domain"/>
    <property type="match status" value="2"/>
</dbReference>
<dbReference type="GO" id="GO:0005886">
    <property type="term" value="C:plasma membrane"/>
    <property type="evidence" value="ECO:0007669"/>
    <property type="project" value="UniProtKB-SubCell"/>
</dbReference>
<dbReference type="PRINTS" id="PR00702">
    <property type="entry name" value="ACRIFLAVINRP"/>
</dbReference>
<feature type="transmembrane region" description="Helical" evidence="8">
    <location>
        <begin position="906"/>
        <end position="926"/>
    </location>
</feature>
<feature type="transmembrane region" description="Helical" evidence="8">
    <location>
        <begin position="538"/>
        <end position="558"/>
    </location>
</feature>
<dbReference type="PATRIC" id="fig|1590043.3.peg.2876"/>
<comment type="caution">
    <text evidence="9">The sequence shown here is derived from an EMBL/GenBank/DDBJ whole genome shotgun (WGS) entry which is preliminary data.</text>
</comment>
<gene>
    <name evidence="9" type="primary">czcA_5</name>
    <name evidence="10" type="ORF">HT99x_015705</name>
    <name evidence="9" type="ORF">HT99x_02830</name>
</gene>
<dbReference type="SUPFAM" id="SSF82714">
    <property type="entry name" value="Multidrug efflux transporter AcrB TolC docking domain, DN and DC subdomains"/>
    <property type="match status" value="2"/>
</dbReference>
<comment type="subcellular location">
    <subcellularLocation>
        <location evidence="1">Cell membrane</location>
        <topology evidence="1">Multi-pass membrane protein</topology>
    </subcellularLocation>
</comment>
<reference evidence="10" key="3">
    <citation type="submission" date="2021-06" db="EMBL/GenBank/DDBJ databases">
        <title>Genomic Description and Analysis of Intracellular Bacteria, Candidatus Berkiella cookevillensis and Candidatus Berkiella aquae.</title>
        <authorList>
            <person name="Kidane D.T."/>
            <person name="Mehari Y.T."/>
            <person name="Rice F.C."/>
            <person name="Arivett B.A."/>
            <person name="Farone A.L."/>
            <person name="Berk S.G."/>
            <person name="Farone M.B."/>
        </authorList>
    </citation>
    <scope>NUCLEOTIDE SEQUENCE</scope>
    <source>
        <strain evidence="10">HT99</strain>
    </source>
</reference>
<protein>
    <submittedName>
        <fullName evidence="9">Cobalt-zinc-cadmium resistance protein CzcA</fullName>
    </submittedName>
    <submittedName>
        <fullName evidence="10">CusA/CzcA family heavy metal efflux RND transporter</fullName>
    </submittedName>
</protein>
<reference evidence="9" key="1">
    <citation type="submission" date="2015-09" db="EMBL/GenBank/DDBJ databases">
        <title>Draft Genome Sequences of Two Novel Amoeba-resistant Intranuclear Bacteria, Candidatus Berkiella cookevillensis and Candidatus Berkiella aquae.</title>
        <authorList>
            <person name="Mehari Y.T."/>
            <person name="Arivett B.A."/>
            <person name="Farone A.L."/>
            <person name="Gunderson J.H."/>
            <person name="Farone M.B."/>
        </authorList>
    </citation>
    <scope>NUCLEOTIDE SEQUENCE [LARGE SCALE GENOMIC DNA]</scope>
    <source>
        <strain evidence="9">HT99</strain>
    </source>
</reference>
<evidence type="ECO:0000256" key="2">
    <source>
        <dbReference type="ARBA" id="ARBA00010942"/>
    </source>
</evidence>
<dbReference type="InterPro" id="IPR027463">
    <property type="entry name" value="AcrB_DN_DC_subdom"/>
</dbReference>
<comment type="similarity">
    <text evidence="2">Belongs to the resistance-nodulation-cell division (RND) (TC 2.A.6) family.</text>
</comment>
<dbReference type="RefSeq" id="WP_075067429.1">
    <property type="nucleotide sequence ID" value="NZ_LKAJ02000003.1"/>
</dbReference>
<evidence type="ECO:0000256" key="3">
    <source>
        <dbReference type="ARBA" id="ARBA00022448"/>
    </source>
</evidence>
<dbReference type="SUPFAM" id="SSF82693">
    <property type="entry name" value="Multidrug efflux transporter AcrB pore domain, PN1, PN2, PC1 and PC2 subdomains"/>
    <property type="match status" value="3"/>
</dbReference>
<evidence type="ECO:0000256" key="8">
    <source>
        <dbReference type="SAM" id="Phobius"/>
    </source>
</evidence>
<evidence type="ECO:0000313" key="9">
    <source>
        <dbReference type="EMBL" id="KRG19171.1"/>
    </source>
</evidence>
<feature type="transmembrane region" description="Helical" evidence="8">
    <location>
        <begin position="395"/>
        <end position="414"/>
    </location>
</feature>
<proteinExistence type="inferred from homology"/>
<dbReference type="InterPro" id="IPR004763">
    <property type="entry name" value="CusA-like"/>
</dbReference>
<feature type="transmembrane region" description="Helical" evidence="8">
    <location>
        <begin position="6"/>
        <end position="29"/>
    </location>
</feature>
<dbReference type="Gene3D" id="1.20.1640.10">
    <property type="entry name" value="Multidrug efflux transporter AcrB transmembrane domain"/>
    <property type="match status" value="2"/>
</dbReference>
<dbReference type="EMBL" id="LKAJ02000003">
    <property type="protein sequence ID" value="MCS5712885.1"/>
    <property type="molecule type" value="Genomic_DNA"/>
</dbReference>
<dbReference type="Pfam" id="PF00873">
    <property type="entry name" value="ACR_tran"/>
    <property type="match status" value="1"/>
</dbReference>
<evidence type="ECO:0000256" key="7">
    <source>
        <dbReference type="ARBA" id="ARBA00023136"/>
    </source>
</evidence>
<keyword evidence="7 8" id="KW-0472">Membrane</keyword>
<dbReference type="EMBL" id="LKAJ01000017">
    <property type="protein sequence ID" value="KRG19171.1"/>
    <property type="molecule type" value="Genomic_DNA"/>
</dbReference>
<evidence type="ECO:0000313" key="10">
    <source>
        <dbReference type="EMBL" id="MCS5712885.1"/>
    </source>
</evidence>
<feature type="transmembrane region" description="Helical" evidence="8">
    <location>
        <begin position="484"/>
        <end position="507"/>
    </location>
</feature>
<feature type="transmembrane region" description="Helical" evidence="8">
    <location>
        <begin position="933"/>
        <end position="957"/>
    </location>
</feature>
<dbReference type="Gene3D" id="3.30.70.1430">
    <property type="entry name" value="Multidrug efflux transporter AcrB pore domain"/>
    <property type="match status" value="2"/>
</dbReference>
<feature type="transmembrane region" description="Helical" evidence="8">
    <location>
        <begin position="881"/>
        <end position="900"/>
    </location>
</feature>
<dbReference type="GO" id="GO:0042910">
    <property type="term" value="F:xenobiotic transmembrane transporter activity"/>
    <property type="evidence" value="ECO:0007669"/>
    <property type="project" value="TreeGrafter"/>
</dbReference>
<dbReference type="InterPro" id="IPR001036">
    <property type="entry name" value="Acrflvin-R"/>
</dbReference>
<keyword evidence="3" id="KW-0813">Transport</keyword>
<evidence type="ECO:0000313" key="11">
    <source>
        <dbReference type="Proteomes" id="UP000051497"/>
    </source>
</evidence>
<dbReference type="AlphaFoldDB" id="A0A0Q9YT26"/>
<dbReference type="NCBIfam" id="TIGR00914">
    <property type="entry name" value="2A0601"/>
    <property type="match status" value="1"/>
</dbReference>
<keyword evidence="4" id="KW-1003">Cell membrane</keyword>
<dbReference type="GO" id="GO:0008324">
    <property type="term" value="F:monoatomic cation transmembrane transporter activity"/>
    <property type="evidence" value="ECO:0007669"/>
    <property type="project" value="InterPro"/>
</dbReference>
<name>A0A0Q9YT26_9GAMM</name>
<feature type="transmembrane region" description="Helical" evidence="8">
    <location>
        <begin position="1010"/>
        <end position="1033"/>
    </location>
</feature>
<evidence type="ECO:0000256" key="6">
    <source>
        <dbReference type="ARBA" id="ARBA00022989"/>
    </source>
</evidence>
<dbReference type="Gene3D" id="3.30.70.1440">
    <property type="entry name" value="Multidrug efflux transporter AcrB pore domain"/>
    <property type="match status" value="1"/>
</dbReference>
<dbReference type="Gene3D" id="3.30.2090.10">
    <property type="entry name" value="Multidrug efflux transporter AcrB TolC docking domain, DN and DC subdomains"/>
    <property type="match status" value="2"/>
</dbReference>
<keyword evidence="5 8" id="KW-0812">Transmembrane</keyword>
<dbReference type="Proteomes" id="UP000051497">
    <property type="component" value="Unassembled WGS sequence"/>
</dbReference>
<dbReference type="Gene3D" id="3.30.70.1320">
    <property type="entry name" value="Multidrug efflux transporter AcrB pore domain like"/>
    <property type="match status" value="1"/>
</dbReference>
<sequence>MLNSILHFSIIHRWLVLLGILGLSALGIYKFNQFPIDAVPDITNIQVQVNTAAQGYSPLEVEQRITFPVETALAGLPKLEYTRSISRYGLSQVTVVFKEKTDIYFARQLITERLQQLKNELPTGIEPTLGPISTGLGEIFMYVVEALPNAKNADGKPYTPMDLRTLQDWVIRPQLRNVKGVIEVNTIGGYEKQLHILPDLNKLLSYDLTISDVISALEKNNSNVGAGYIEKNGEQYLIRVPGQVKNIDGIENVSIDNREEITIKIKDIATVELGYPLRTGAATQNGQEIVLGTVMMLIGENSKEVSTEVAEKLKQINRNLPDGVIAKEVYNRTILVDKTIGTVTKNLVEGAILVIVILSLLLGNFRAALITAAIIPISMLMTITGMVANKVSGNLMSLGALDFGLIVDGAVIIVENCIRRLSIAQKDSGAPLSKQQRFDLVSSATAEVIKPSIFGIIIITVVYIPIFSLTGIEGKMFHPMAFTVVMALLSSLILCLTFVPASIALFMTGRVSEEENIIIKSFKKLYSPALHWSLKRPLSVILASVIIFIISVFGFLSLGREFMPNLEEGDIALHAMRIPGTSLSQSVEMQANVELAIKSIPEVKEIFGKIGTADIATDPMPPSVADTYVMLKPRNEWPDPKKSKEQLIREMEGVLKNVPGNNYEFSQPIQMRFNELISGVRSDLAVKIFGDDTDELLQLAKDVEALLKLTPGAKDVKIEQTTGLPLLNIVPNPIALKQYGIDIATIQDVVSTAMNGQVAGKIFEGDKRFDLVVRLPDYLRSDLNALKLLSIPLPSKTKNEQPDRIPLKEVADIDVTYGPNQISRENGKRKIIISANVRDRDLGSFVKEVQALTESKIKLPTGYWIDYGGTFQQLISAQERLMIVVPIALLSVFILLFVAFNSALTALIIFTGVPLALTGGVAGLWLRGMPFSISAGVGFIALSGVAVLNGLVMIAFIKKLQNEGKMLDDAIIEGALTRTRAILTTALVASLGFLPMAINIGAGSEVQKPLATVVIGGIISSTLLTLLVLPAIYKVLNKTLKKGTGLARDSHAKLLKDKFSPK</sequence>
<dbReference type="OrthoDB" id="9758757at2"/>